<evidence type="ECO:0000313" key="4">
    <source>
        <dbReference type="Proteomes" id="UP000813461"/>
    </source>
</evidence>
<proteinExistence type="predicted"/>
<dbReference type="InterPro" id="IPR046347">
    <property type="entry name" value="bZIP_sf"/>
</dbReference>
<dbReference type="Pfam" id="PF11905">
    <property type="entry name" value="DUF3425"/>
    <property type="match status" value="1"/>
</dbReference>
<dbReference type="GO" id="GO:0003700">
    <property type="term" value="F:DNA-binding transcription factor activity"/>
    <property type="evidence" value="ECO:0007669"/>
    <property type="project" value="InterPro"/>
</dbReference>
<organism evidence="3 4">
    <name type="scientific">Paraphoma chrysanthemicola</name>
    <dbReference type="NCBI Taxonomy" id="798071"/>
    <lineage>
        <taxon>Eukaryota</taxon>
        <taxon>Fungi</taxon>
        <taxon>Dikarya</taxon>
        <taxon>Ascomycota</taxon>
        <taxon>Pezizomycotina</taxon>
        <taxon>Dothideomycetes</taxon>
        <taxon>Pleosporomycetidae</taxon>
        <taxon>Pleosporales</taxon>
        <taxon>Pleosporineae</taxon>
        <taxon>Phaeosphaeriaceae</taxon>
        <taxon>Paraphoma</taxon>
    </lineage>
</organism>
<keyword evidence="4" id="KW-1185">Reference proteome</keyword>
<feature type="region of interest" description="Disordered" evidence="1">
    <location>
        <begin position="1"/>
        <end position="32"/>
    </location>
</feature>
<name>A0A8K0R977_9PLEO</name>
<evidence type="ECO:0000256" key="1">
    <source>
        <dbReference type="SAM" id="MobiDB-lite"/>
    </source>
</evidence>
<feature type="compositionally biased region" description="Basic and acidic residues" evidence="1">
    <location>
        <begin position="139"/>
        <end position="149"/>
    </location>
</feature>
<dbReference type="InterPro" id="IPR021833">
    <property type="entry name" value="DUF3425"/>
</dbReference>
<feature type="region of interest" description="Disordered" evidence="1">
    <location>
        <begin position="479"/>
        <end position="498"/>
    </location>
</feature>
<feature type="compositionally biased region" description="Basic residues" evidence="1">
    <location>
        <begin position="1"/>
        <end position="12"/>
    </location>
</feature>
<accession>A0A8K0R977</accession>
<protein>
    <recommendedName>
        <fullName evidence="2">BZIP domain-containing protein</fullName>
    </recommendedName>
</protein>
<sequence>MSQPKRQQRKRIGIWNNGSDTAEDKRARNRQSQRLFRERRALRTQELEARIEYLSMGEAERNAALVSTNSALKAALIRARQQCLHMEMLLGNLNTTLSTALGISAEQEDSKGPEHANEASTCSNSGQSSSLAPSQAIEESVKRPVEHPSDSGPSETSDSNGRALTLRPNHNDPFNICNFMDYDLEMPSLPESFSVHSQSKSPPSINTPRPIPALAWEQDNGPTLLDSTYLSSGLSLSNDEYHVTATHTILPQSSPHTATSFSPSLRQWLSPPQSCESISGCVEAMERSLISYLETFVPQADETFVSKACLILMVYFARHIWPGPTMLWFGSHLYGLAERSLAWRVSKSKGSFKRLPRYLIPTPLQSRTPHHTIISWVTMGGLRDRIIQECSSGPQFDDMWLDLMSHAVIEVEDISTILTGVGSGRGFLGTWNLFDAMSDPKCSDPAQVHGAEGEEIFPELSQLDSSGLLRVYRMPYPGGSSNSDPDVSSAKPKPNGPWEPVELERLLSEPELARKLYYHLELYNAHKYWSTDPAFYDKYPNLKWEGYEQFNAKGRSFRLPPRSKSIPSRQSLDQILIQYQLALITMNPSKMI</sequence>
<feature type="compositionally biased region" description="Basic and acidic residues" evidence="1">
    <location>
        <begin position="108"/>
        <end position="117"/>
    </location>
</feature>
<dbReference type="EMBL" id="JAGMVJ010000008">
    <property type="protein sequence ID" value="KAH7088008.1"/>
    <property type="molecule type" value="Genomic_DNA"/>
</dbReference>
<dbReference type="CDD" id="cd14688">
    <property type="entry name" value="bZIP_YAP"/>
    <property type="match status" value="1"/>
</dbReference>
<dbReference type="Proteomes" id="UP000813461">
    <property type="component" value="Unassembled WGS sequence"/>
</dbReference>
<dbReference type="SUPFAM" id="SSF57959">
    <property type="entry name" value="Leucine zipper domain"/>
    <property type="match status" value="1"/>
</dbReference>
<feature type="compositionally biased region" description="Polar residues" evidence="1">
    <location>
        <begin position="118"/>
        <end position="133"/>
    </location>
</feature>
<dbReference type="PANTHER" id="PTHR38116:SF9">
    <property type="entry name" value="BZIP DOMAIN-CONTAINING PROTEIN"/>
    <property type="match status" value="1"/>
</dbReference>
<evidence type="ECO:0000313" key="3">
    <source>
        <dbReference type="EMBL" id="KAH7088008.1"/>
    </source>
</evidence>
<dbReference type="SMART" id="SM00338">
    <property type="entry name" value="BRLZ"/>
    <property type="match status" value="1"/>
</dbReference>
<dbReference type="OrthoDB" id="3725125at2759"/>
<gene>
    <name evidence="3" type="ORF">FB567DRAFT_591428</name>
</gene>
<dbReference type="AlphaFoldDB" id="A0A8K0R977"/>
<comment type="caution">
    <text evidence="3">The sequence shown here is derived from an EMBL/GenBank/DDBJ whole genome shotgun (WGS) entry which is preliminary data.</text>
</comment>
<dbReference type="PANTHER" id="PTHR38116">
    <property type="entry name" value="CHROMOSOME 7, WHOLE GENOME SHOTGUN SEQUENCE"/>
    <property type="match status" value="1"/>
</dbReference>
<feature type="region of interest" description="Disordered" evidence="1">
    <location>
        <begin position="105"/>
        <end position="170"/>
    </location>
</feature>
<evidence type="ECO:0000259" key="2">
    <source>
        <dbReference type="SMART" id="SM00338"/>
    </source>
</evidence>
<feature type="domain" description="BZIP" evidence="2">
    <location>
        <begin position="17"/>
        <end position="85"/>
    </location>
</feature>
<reference evidence="3" key="1">
    <citation type="journal article" date="2021" name="Nat. Commun.">
        <title>Genetic determinants of endophytism in the Arabidopsis root mycobiome.</title>
        <authorList>
            <person name="Mesny F."/>
            <person name="Miyauchi S."/>
            <person name="Thiergart T."/>
            <person name="Pickel B."/>
            <person name="Atanasova L."/>
            <person name="Karlsson M."/>
            <person name="Huettel B."/>
            <person name="Barry K.W."/>
            <person name="Haridas S."/>
            <person name="Chen C."/>
            <person name="Bauer D."/>
            <person name="Andreopoulos W."/>
            <person name="Pangilinan J."/>
            <person name="LaButti K."/>
            <person name="Riley R."/>
            <person name="Lipzen A."/>
            <person name="Clum A."/>
            <person name="Drula E."/>
            <person name="Henrissat B."/>
            <person name="Kohler A."/>
            <person name="Grigoriev I.V."/>
            <person name="Martin F.M."/>
            <person name="Hacquard S."/>
        </authorList>
    </citation>
    <scope>NUCLEOTIDE SEQUENCE</scope>
    <source>
        <strain evidence="3">MPI-SDFR-AT-0120</strain>
    </source>
</reference>
<dbReference type="InterPro" id="IPR004827">
    <property type="entry name" value="bZIP"/>
</dbReference>
<feature type="compositionally biased region" description="Polar residues" evidence="1">
    <location>
        <begin position="151"/>
        <end position="162"/>
    </location>
</feature>
<dbReference type="Gene3D" id="1.20.5.170">
    <property type="match status" value="1"/>
</dbReference>